<gene>
    <name evidence="1" type="ORF">LTR37_007642</name>
</gene>
<proteinExistence type="predicted"/>
<comment type="caution">
    <text evidence="1">The sequence shown here is derived from an EMBL/GenBank/DDBJ whole genome shotgun (WGS) entry which is preliminary data.</text>
</comment>
<organism evidence="1 2">
    <name type="scientific">Vermiconidia calcicola</name>
    <dbReference type="NCBI Taxonomy" id="1690605"/>
    <lineage>
        <taxon>Eukaryota</taxon>
        <taxon>Fungi</taxon>
        <taxon>Dikarya</taxon>
        <taxon>Ascomycota</taxon>
        <taxon>Pezizomycotina</taxon>
        <taxon>Dothideomycetes</taxon>
        <taxon>Dothideomycetidae</taxon>
        <taxon>Mycosphaerellales</taxon>
        <taxon>Extremaceae</taxon>
        <taxon>Vermiconidia</taxon>
    </lineage>
</organism>
<evidence type="ECO:0000313" key="1">
    <source>
        <dbReference type="EMBL" id="KAK3714662.1"/>
    </source>
</evidence>
<reference evidence="1" key="1">
    <citation type="submission" date="2023-07" db="EMBL/GenBank/DDBJ databases">
        <title>Black Yeasts Isolated from many extreme environments.</title>
        <authorList>
            <person name="Coleine C."/>
            <person name="Stajich J.E."/>
            <person name="Selbmann L."/>
        </authorList>
    </citation>
    <scope>NUCLEOTIDE SEQUENCE</scope>
    <source>
        <strain evidence="1">CCFEE 5714</strain>
    </source>
</reference>
<name>A0ACC3ND61_9PEZI</name>
<dbReference type="EMBL" id="JAUTXU010000054">
    <property type="protein sequence ID" value="KAK3714662.1"/>
    <property type="molecule type" value="Genomic_DNA"/>
</dbReference>
<accession>A0ACC3ND61</accession>
<protein>
    <submittedName>
        <fullName evidence="1">Uncharacterized protein</fullName>
    </submittedName>
</protein>
<sequence>METGPQMASGTISPFFKLPLELRYEVYSEVLADGTTHYITRRNGTKQAEPGLLKVCSDIRREAMPFYYGHNQFEHVISNANITPAVSWLHLIGTERLSHIRKLTFIISSTNWEANYYRHGDGRVLNVAALWVTKRSNWEPLLDKLQMSGVRDTAVGFRRSTRFDEDVQLEQFLGPFQIHRLNYRLQCFAINLHKDFLLRQKGGLNRVFGRRVCTAKNPHSLNTPRVSRGPSH</sequence>
<dbReference type="Proteomes" id="UP001281147">
    <property type="component" value="Unassembled WGS sequence"/>
</dbReference>
<keyword evidence="2" id="KW-1185">Reference proteome</keyword>
<evidence type="ECO:0000313" key="2">
    <source>
        <dbReference type="Proteomes" id="UP001281147"/>
    </source>
</evidence>